<reference evidence="1" key="2">
    <citation type="journal article" date="2019" name="Genome Biol. Evol.">
        <title>Day and night: Metabolic profiles and evolutionary relationships of six axenic non-marine cyanobacteria.</title>
        <authorList>
            <person name="Will S.E."/>
            <person name="Henke P."/>
            <person name="Boedeker C."/>
            <person name="Huang S."/>
            <person name="Brinkmann H."/>
            <person name="Rohde M."/>
            <person name="Jarek M."/>
            <person name="Friedl T."/>
            <person name="Seufert S."/>
            <person name="Schumacher M."/>
            <person name="Overmann J."/>
            <person name="Neumann-Schaal M."/>
            <person name="Petersen J."/>
        </authorList>
    </citation>
    <scope>NUCLEOTIDE SEQUENCE [LARGE SCALE GENOMIC DNA]</scope>
    <source>
        <strain evidence="1">PCC 7102</strain>
    </source>
</reference>
<comment type="caution">
    <text evidence="1">The sequence shown here is derived from an EMBL/GenBank/DDBJ whole genome shotgun (WGS) entry which is preliminary data.</text>
</comment>
<dbReference type="EMBL" id="RSCL01000017">
    <property type="protein sequence ID" value="RUT02186.1"/>
    <property type="molecule type" value="Genomic_DNA"/>
</dbReference>
<gene>
    <name evidence="1" type="ORF">DSM106972_062610</name>
</gene>
<reference evidence="1" key="1">
    <citation type="submission" date="2018-12" db="EMBL/GenBank/DDBJ databases">
        <authorList>
            <person name="Will S."/>
            <person name="Neumann-Schaal M."/>
            <person name="Henke P."/>
        </authorList>
    </citation>
    <scope>NUCLEOTIDE SEQUENCE</scope>
    <source>
        <strain evidence="1">PCC 7102</strain>
    </source>
</reference>
<dbReference type="RefSeq" id="WP_127084455.1">
    <property type="nucleotide sequence ID" value="NZ_RSCL01000017.1"/>
</dbReference>
<keyword evidence="2" id="KW-1185">Reference proteome</keyword>
<evidence type="ECO:0000313" key="1">
    <source>
        <dbReference type="EMBL" id="RUT02186.1"/>
    </source>
</evidence>
<dbReference type="AlphaFoldDB" id="A0A3S1AJA7"/>
<dbReference type="Proteomes" id="UP000271624">
    <property type="component" value="Unassembled WGS sequence"/>
</dbReference>
<organism evidence="1 2">
    <name type="scientific">Dulcicalothrix desertica PCC 7102</name>
    <dbReference type="NCBI Taxonomy" id="232991"/>
    <lineage>
        <taxon>Bacteria</taxon>
        <taxon>Bacillati</taxon>
        <taxon>Cyanobacteriota</taxon>
        <taxon>Cyanophyceae</taxon>
        <taxon>Nostocales</taxon>
        <taxon>Calotrichaceae</taxon>
        <taxon>Dulcicalothrix</taxon>
    </lineage>
</organism>
<dbReference type="OrthoDB" id="8140268at2"/>
<evidence type="ECO:0000313" key="2">
    <source>
        <dbReference type="Proteomes" id="UP000271624"/>
    </source>
</evidence>
<proteinExistence type="predicted"/>
<accession>A0A3S1AJA7</accession>
<protein>
    <submittedName>
        <fullName evidence="1">Uncharacterized protein</fullName>
    </submittedName>
</protein>
<name>A0A3S1AJA7_9CYAN</name>
<sequence>MVNLLNSDKLSYRSTQELKNELLDLVKDKDTEALKSKVLFYQNELLPYFEELSKRNPHPVVENQIPIVLGVWTPVWSTIPFHDVLPGRIHSSSYQIFHADGLYANIARYAPGQQSSLLKQVSAKLPAYDLMVMQKYEVKNNQWYIQNVGIFQAFRSRDIPLTIDDADEWFTNVVNTKIKDKYQNGELPSTLKLENLDRNTVRKLEKTYLATPALEHVYVDNDLRLVKTQREQNQRPSYTIAIRRR</sequence>